<accession>A0A7X1ANS7</accession>
<dbReference type="AlphaFoldDB" id="A0A7X1ANS7"/>
<dbReference type="EMBL" id="JAAXCZ010000003">
    <property type="protein sequence ID" value="MBC2380753.1"/>
    <property type="molecule type" value="Genomic_DNA"/>
</dbReference>
<evidence type="ECO:0000313" key="4">
    <source>
        <dbReference type="Proteomes" id="UP000534677"/>
    </source>
</evidence>
<gene>
    <name evidence="1" type="ORF">HF209_07335</name>
    <name evidence="2" type="ORF">HF257_18385</name>
</gene>
<organism evidence="2 3">
    <name type="scientific">Pseudomonas cremoris</name>
    <dbReference type="NCBI Taxonomy" id="2724178"/>
    <lineage>
        <taxon>Bacteria</taxon>
        <taxon>Pseudomonadati</taxon>
        <taxon>Pseudomonadota</taxon>
        <taxon>Gammaproteobacteria</taxon>
        <taxon>Pseudomonadales</taxon>
        <taxon>Pseudomonadaceae</taxon>
        <taxon>Pseudomonas</taxon>
    </lineage>
</organism>
<dbReference type="EMBL" id="JAAXCY010000007">
    <property type="protein sequence ID" value="MBC2407981.1"/>
    <property type="molecule type" value="Genomic_DNA"/>
</dbReference>
<keyword evidence="4" id="KW-1185">Reference proteome</keyword>
<sequence length="277" mass="30929">MERAMATNKEVLLTLRFIYVLGLCFFPLNTLAQPPTPEAVTHYHAALDALDDAKRVSDRVLEIVKTDQPVDPAEPEALATESAQIMSRLNAHLDTAIAGGHAVAMYQKAKVLLAASILKNKQSACEFYGRAAEQGLIAGAVEYVNCIPFYPPSAEYERRLTLLQATVQGHDYYESEYPLLTAFPSCFPKHKPPPKPDEDAIQWVIDNARPLALSAGDFRAEGYYILAMRTEIDEQRVNFLNLAFAQGCREDFMRVAKYVRDERLKALIKGPPLEAVR</sequence>
<comment type="caution">
    <text evidence="2">The sequence shown here is derived from an EMBL/GenBank/DDBJ whole genome shotgun (WGS) entry which is preliminary data.</text>
</comment>
<dbReference type="RefSeq" id="WP_185705728.1">
    <property type="nucleotide sequence ID" value="NZ_JAAXCY010000007.1"/>
</dbReference>
<evidence type="ECO:0000313" key="1">
    <source>
        <dbReference type="EMBL" id="MBC2380753.1"/>
    </source>
</evidence>
<dbReference type="Proteomes" id="UP000534677">
    <property type="component" value="Unassembled WGS sequence"/>
</dbReference>
<dbReference type="Proteomes" id="UP000520513">
    <property type="component" value="Unassembled WGS sequence"/>
</dbReference>
<reference evidence="3 4" key="1">
    <citation type="submission" date="2020-04" db="EMBL/GenBank/DDBJ databases">
        <title>Pseudomonas crami sp. nov., a novel proteolytic bacterial species isolated from cream.</title>
        <authorList>
            <person name="Hofmann K."/>
            <person name="Woller A."/>
            <person name="Huptas C."/>
            <person name="Wenning M."/>
            <person name="Scherer S."/>
            <person name="Doll E.V."/>
        </authorList>
    </citation>
    <scope>NUCLEOTIDE SEQUENCE [LARGE SCALE GENOMIC DNA]</scope>
    <source>
        <strain evidence="1 4">WS 5096</strain>
        <strain evidence="2 3">WS 5106</strain>
    </source>
</reference>
<protein>
    <submittedName>
        <fullName evidence="2">Uncharacterized protein</fullName>
    </submittedName>
</protein>
<proteinExistence type="predicted"/>
<evidence type="ECO:0000313" key="2">
    <source>
        <dbReference type="EMBL" id="MBC2407981.1"/>
    </source>
</evidence>
<evidence type="ECO:0000313" key="3">
    <source>
        <dbReference type="Proteomes" id="UP000520513"/>
    </source>
</evidence>
<name>A0A7X1ANS7_9PSED</name>